<reference evidence="1 2" key="1">
    <citation type="submission" date="2013-11" db="EMBL/GenBank/DDBJ databases">
        <title>Complete genome sequence of Clostridum sp. M2/40.</title>
        <authorList>
            <person name="Wibberg D."/>
            <person name="Puehler A."/>
            <person name="Schlueter A."/>
        </authorList>
    </citation>
    <scope>NUCLEOTIDE SEQUENCE [LARGE SCALE GENOMIC DNA]</scope>
    <source>
        <strain evidence="2">M2/40</strain>
    </source>
</reference>
<dbReference type="Proteomes" id="UP000019426">
    <property type="component" value="Chromosome M2/40_rep2"/>
</dbReference>
<proteinExistence type="predicted"/>
<evidence type="ECO:0008006" key="3">
    <source>
        <dbReference type="Google" id="ProtNLM"/>
    </source>
</evidence>
<protein>
    <recommendedName>
        <fullName evidence="3">SAM-dependent methyltransferase</fullName>
    </recommendedName>
</protein>
<dbReference type="eggNOG" id="COG2226">
    <property type="taxonomic scope" value="Bacteria"/>
</dbReference>
<dbReference type="HOGENOM" id="CLU_2057284_0_0_9"/>
<evidence type="ECO:0000313" key="1">
    <source>
        <dbReference type="EMBL" id="CDM70343.1"/>
    </source>
</evidence>
<name>W6S0Q8_9CLOT</name>
<organism evidence="1 2">
    <name type="scientific">Clostridium bornimense</name>
    <dbReference type="NCBI Taxonomy" id="1216932"/>
    <lineage>
        <taxon>Bacteria</taxon>
        <taxon>Bacillati</taxon>
        <taxon>Bacillota</taxon>
        <taxon>Clostridia</taxon>
        <taxon>Eubacteriales</taxon>
        <taxon>Clostridiaceae</taxon>
        <taxon>Clostridium</taxon>
    </lineage>
</organism>
<keyword evidence="2" id="KW-1185">Reference proteome</keyword>
<sequence length="119" mass="14126">MNRFLDDYEKGLSENRYIYHELPSKTSFDNYTFDIGLSSHFLLMYTSLGLEFHIKALNEMLRICKEVRIFPITDLDGMKSKLANDVINYFEKNYIVKVVKTDYEFQKHSNEVLIVKNIL</sequence>
<dbReference type="RefSeq" id="WP_242838511.1">
    <property type="nucleotide sequence ID" value="NZ_HG917869.1"/>
</dbReference>
<gene>
    <name evidence="1" type="ORF">CM240_3226</name>
</gene>
<accession>W6S0Q8</accession>
<evidence type="ECO:0000313" key="2">
    <source>
        <dbReference type="Proteomes" id="UP000019426"/>
    </source>
</evidence>
<dbReference type="AlphaFoldDB" id="W6S0Q8"/>
<dbReference type="PATRIC" id="fig|1216932.3.peg.3199"/>
<dbReference type="EMBL" id="HG917869">
    <property type="protein sequence ID" value="CDM70343.1"/>
    <property type="molecule type" value="Genomic_DNA"/>
</dbReference>
<dbReference type="KEGG" id="clt:CM240_3226"/>
<dbReference type="STRING" id="1216932.CM240_3226"/>